<keyword evidence="4" id="KW-1185">Reference proteome</keyword>
<evidence type="ECO:0000256" key="1">
    <source>
        <dbReference type="ARBA" id="ARBA00022729"/>
    </source>
</evidence>
<dbReference type="GO" id="GO:0030431">
    <property type="term" value="P:sleep"/>
    <property type="evidence" value="ECO:0007669"/>
    <property type="project" value="InterPro"/>
</dbReference>
<reference evidence="3 4" key="1">
    <citation type="submission" date="2019-01" db="EMBL/GenBank/DDBJ databases">
        <authorList>
            <person name="Sayadi A."/>
        </authorList>
    </citation>
    <scope>NUCLEOTIDE SEQUENCE [LARGE SCALE GENOMIC DNA]</scope>
</reference>
<evidence type="ECO:0000313" key="3">
    <source>
        <dbReference type="EMBL" id="VEN39285.1"/>
    </source>
</evidence>
<name>A0A653BUM3_CALMS</name>
<proteinExistence type="predicted"/>
<dbReference type="EMBL" id="CAACVG010005445">
    <property type="protein sequence ID" value="VEN39285.1"/>
    <property type="molecule type" value="Genomic_DNA"/>
</dbReference>
<keyword evidence="1" id="KW-0732">Signal</keyword>
<dbReference type="AlphaFoldDB" id="A0A653BUM3"/>
<accession>A0A653BUM3</accession>
<gene>
    <name evidence="3" type="ORF">CALMAC_LOCUS3880</name>
</gene>
<dbReference type="InterPro" id="IPR031424">
    <property type="entry name" value="QVR-like"/>
</dbReference>
<dbReference type="CDD" id="cd00117">
    <property type="entry name" value="TFP"/>
    <property type="match status" value="1"/>
</dbReference>
<evidence type="ECO:0008006" key="5">
    <source>
        <dbReference type="Google" id="ProtNLM"/>
    </source>
</evidence>
<evidence type="ECO:0000313" key="4">
    <source>
        <dbReference type="Proteomes" id="UP000410492"/>
    </source>
</evidence>
<evidence type="ECO:0000256" key="2">
    <source>
        <dbReference type="ARBA" id="ARBA00023180"/>
    </source>
</evidence>
<dbReference type="Pfam" id="PF17064">
    <property type="entry name" value="QVR"/>
    <property type="match status" value="1"/>
</dbReference>
<organism evidence="3 4">
    <name type="scientific">Callosobruchus maculatus</name>
    <name type="common">Southern cowpea weevil</name>
    <name type="synonym">Pulse bruchid</name>
    <dbReference type="NCBI Taxonomy" id="64391"/>
    <lineage>
        <taxon>Eukaryota</taxon>
        <taxon>Metazoa</taxon>
        <taxon>Ecdysozoa</taxon>
        <taxon>Arthropoda</taxon>
        <taxon>Hexapoda</taxon>
        <taxon>Insecta</taxon>
        <taxon>Pterygota</taxon>
        <taxon>Neoptera</taxon>
        <taxon>Endopterygota</taxon>
        <taxon>Coleoptera</taxon>
        <taxon>Polyphaga</taxon>
        <taxon>Cucujiformia</taxon>
        <taxon>Chrysomeloidea</taxon>
        <taxon>Chrysomelidae</taxon>
        <taxon>Bruchinae</taxon>
        <taxon>Bruchini</taxon>
        <taxon>Callosobruchus</taxon>
    </lineage>
</organism>
<dbReference type="GO" id="GO:0032222">
    <property type="term" value="P:regulation of synaptic transmission, cholinergic"/>
    <property type="evidence" value="ECO:0007669"/>
    <property type="project" value="InterPro"/>
</dbReference>
<keyword evidence="2" id="KW-0325">Glycoprotein</keyword>
<sequence length="129" mass="14159">MYIVQSNFSVHYKNIIMASCKVALFLAFVAIAIASVSCTQCYTCNPHLVGDDACDKPQTHESPSFNCSSIMAESACVKVIYAIHGSELRTARACTEKVASCKYITKYLRWKGVRVSKCELCNGDLCNGN</sequence>
<protein>
    <recommendedName>
        <fullName evidence="5">Protein quiver</fullName>
    </recommendedName>
</protein>
<dbReference type="Proteomes" id="UP000410492">
    <property type="component" value="Unassembled WGS sequence"/>
</dbReference>
<dbReference type="OrthoDB" id="10354979at2759"/>